<dbReference type="PANTHER" id="PTHR38478">
    <property type="entry name" value="PEPTIDASE M1A AND M12B"/>
    <property type="match status" value="1"/>
</dbReference>
<evidence type="ECO:0000259" key="2">
    <source>
        <dbReference type="Pfam" id="PF17148"/>
    </source>
</evidence>
<gene>
    <name evidence="3" type="ORF">METZ01_LOCUS4517</name>
</gene>
<dbReference type="CDD" id="cd04276">
    <property type="entry name" value="ZnMc_MMP_like_2"/>
    <property type="match status" value="1"/>
</dbReference>
<feature type="domain" description="EcxA zinc-binding" evidence="1">
    <location>
        <begin position="388"/>
        <end position="690"/>
    </location>
</feature>
<evidence type="ECO:0008006" key="4">
    <source>
        <dbReference type="Google" id="ProtNLM"/>
    </source>
</evidence>
<evidence type="ECO:0000313" key="3">
    <source>
        <dbReference type="EMBL" id="SUZ51663.1"/>
    </source>
</evidence>
<dbReference type="SUPFAM" id="SSF55486">
    <property type="entry name" value="Metalloproteases ('zincins'), catalytic domain"/>
    <property type="match status" value="1"/>
</dbReference>
<dbReference type="EMBL" id="UINC01000233">
    <property type="protein sequence ID" value="SUZ51663.1"/>
    <property type="molecule type" value="Genomic_DNA"/>
</dbReference>
<accession>A0A381NDQ7</accession>
<feature type="domain" description="DUF5117" evidence="2">
    <location>
        <begin position="67"/>
        <end position="259"/>
    </location>
</feature>
<protein>
    <recommendedName>
        <fullName evidence="4">Peptidase</fullName>
    </recommendedName>
</protein>
<dbReference type="Pfam" id="PF16313">
    <property type="entry name" value="DUF4953"/>
    <property type="match status" value="1"/>
</dbReference>
<dbReference type="InterPro" id="IPR032534">
    <property type="entry name" value="EcxA_zinc-bd"/>
</dbReference>
<evidence type="ECO:0000259" key="1">
    <source>
        <dbReference type="Pfam" id="PF16313"/>
    </source>
</evidence>
<organism evidence="3">
    <name type="scientific">marine metagenome</name>
    <dbReference type="NCBI Taxonomy" id="408172"/>
    <lineage>
        <taxon>unclassified sequences</taxon>
        <taxon>metagenomes</taxon>
        <taxon>ecological metagenomes</taxon>
    </lineage>
</organism>
<name>A0A381NDQ7_9ZZZZ</name>
<dbReference type="AlphaFoldDB" id="A0A381NDQ7"/>
<dbReference type="InterPro" id="IPR034032">
    <property type="entry name" value="Zn_MMP-like_bac"/>
</dbReference>
<dbReference type="Pfam" id="PF17148">
    <property type="entry name" value="DUF5117"/>
    <property type="match status" value="1"/>
</dbReference>
<proteinExistence type="predicted"/>
<reference evidence="3" key="1">
    <citation type="submission" date="2018-05" db="EMBL/GenBank/DDBJ databases">
        <authorList>
            <person name="Lanie J.A."/>
            <person name="Ng W.-L."/>
            <person name="Kazmierczak K.M."/>
            <person name="Andrzejewski T.M."/>
            <person name="Davidsen T.M."/>
            <person name="Wayne K.J."/>
            <person name="Tettelin H."/>
            <person name="Glass J.I."/>
            <person name="Rusch D."/>
            <person name="Podicherti R."/>
            <person name="Tsui H.-C.T."/>
            <person name="Winkler M.E."/>
        </authorList>
    </citation>
    <scope>NUCLEOTIDE SEQUENCE</scope>
</reference>
<sequence>MRNSIIAFFLFNYILFSQEIEFKGYFDYTYNNDGTITLAIDKLDQEFLYVNSLSRGIGNNDLGLDRGQLGNARVVYFTKKGDKIFLIQPNLKFISTSNNNLENKAVDQAFARSVLYGFKILVSHKNKHYVDLTPFILQDAHGVSNRLKNSNSGTYSLDLSKSAIDLERTKAFPKNIEFDVMLTFIGNPKGSLLRNVTPTPSNLTVNQHHSFIQLPDNNYKKRRFDPRSGSNPFIVFDYSTPINEPTEQKYIVRHRLEKKEKESVISEAIEPIVYYLDNGTPEPVKTALIEGGRWWNQAFESIGYKNAFQIKILPEDADPMDIRYNLIQWIHRSTRGWSYGASIVDPRSGEIIKGQVSLGSLRVRQDYMILLGLTENPNDEINNKKIVETSLDRIRQLSAHEIGHTLGFAHNYLSSISNRSSVMDYPHPKIDIINDKINLDNAYDKNIGEWDKVSVAYAYSDFSKDKNEFLELNRIIEDASNKGLGFISDSDSRPFGSAHPFSHLWDNGDLPYKELNKLIKVREIAMNNIDLNYLKDNEPYSKIEDILVPIYLLHRYQIEATTKAIGGLNYQYFVKTNKNKKIEFVNNDLQINSLQSLMNVVNPENLILPKELIEIITPRSFRNNRTRENFESKTGVVFDYISASSSILNHTFNLLFNHQRVNRIVQQNMINIDLLSLDRYLSIIIDSVYSFKSSDPYQTEINKNSRSILLDYMFNLYNHSELYDNARSILLNKINQLKRNLALKSLKDIKISNPKYAFDRFQIQKIDDFLDNPKNYKIIEDYDIPDGSPIGDFSCDY</sequence>
<dbReference type="PANTHER" id="PTHR38478:SF1">
    <property type="entry name" value="ZINC DEPENDENT METALLOPROTEASE DOMAIN LIPOPROTEIN"/>
    <property type="match status" value="1"/>
</dbReference>
<dbReference type="InterPro" id="IPR033413">
    <property type="entry name" value="DUF5117"/>
</dbReference>